<dbReference type="Pfam" id="PF04978">
    <property type="entry name" value="MST"/>
    <property type="match status" value="1"/>
</dbReference>
<dbReference type="InterPro" id="IPR007061">
    <property type="entry name" value="MST-like"/>
</dbReference>
<dbReference type="EMBL" id="MLJW01004648">
    <property type="protein sequence ID" value="OIQ69578.1"/>
    <property type="molecule type" value="Genomic_DNA"/>
</dbReference>
<name>A0A1J5PEB7_9ZZZZ</name>
<accession>A0A1J5PEB7</accession>
<comment type="caution">
    <text evidence="1">The sequence shown here is derived from an EMBL/GenBank/DDBJ whole genome shotgun (WGS) entry which is preliminary data.</text>
</comment>
<sequence length="172" mass="19680">MRKPAELIEPTILVASDELTTLKEFLEYQRWQVLSVIENLDQAQMSARMVPSLSTLGGIVKHLAFVEDIWFQARFLGKDMPEPWTSAPFKENPDWEFESALTDSPESIWDLYLEACARSRNAIDGVTDLDSLTVAVNKSGQKWNLRWILVHMIEETAQHVGHLEILKESLEP</sequence>
<dbReference type="Gene3D" id="1.20.120.450">
    <property type="entry name" value="dinb family like domain"/>
    <property type="match status" value="1"/>
</dbReference>
<dbReference type="InterPro" id="IPR034660">
    <property type="entry name" value="DinB/YfiT-like"/>
</dbReference>
<dbReference type="AlphaFoldDB" id="A0A1J5PEB7"/>
<protein>
    <submittedName>
        <fullName evidence="1">DinB superfamily protein</fullName>
    </submittedName>
</protein>
<dbReference type="SUPFAM" id="SSF109854">
    <property type="entry name" value="DinB/YfiT-like putative metalloenzymes"/>
    <property type="match status" value="1"/>
</dbReference>
<reference evidence="1" key="1">
    <citation type="submission" date="2016-10" db="EMBL/GenBank/DDBJ databases">
        <title>Sequence of Gallionella enrichment culture.</title>
        <authorList>
            <person name="Poehlein A."/>
            <person name="Muehling M."/>
            <person name="Daniel R."/>
        </authorList>
    </citation>
    <scope>NUCLEOTIDE SEQUENCE</scope>
</reference>
<evidence type="ECO:0000313" key="1">
    <source>
        <dbReference type="EMBL" id="OIQ69578.1"/>
    </source>
</evidence>
<organism evidence="1">
    <name type="scientific">mine drainage metagenome</name>
    <dbReference type="NCBI Taxonomy" id="410659"/>
    <lineage>
        <taxon>unclassified sequences</taxon>
        <taxon>metagenomes</taxon>
        <taxon>ecological metagenomes</taxon>
    </lineage>
</organism>
<proteinExistence type="predicted"/>
<gene>
    <name evidence="1" type="ORF">GALL_488190</name>
</gene>